<evidence type="ECO:0000313" key="4">
    <source>
        <dbReference type="Proteomes" id="UP000472263"/>
    </source>
</evidence>
<keyword evidence="4" id="KW-1185">Reference proteome</keyword>
<comment type="similarity">
    <text evidence="1">Belongs to the HEBP family.</text>
</comment>
<dbReference type="InParanoid" id="A0A667XJ26"/>
<organism evidence="3 4">
    <name type="scientific">Myripristis murdjan</name>
    <name type="common">pinecone soldierfish</name>
    <dbReference type="NCBI Taxonomy" id="586833"/>
    <lineage>
        <taxon>Eukaryota</taxon>
        <taxon>Metazoa</taxon>
        <taxon>Chordata</taxon>
        <taxon>Craniata</taxon>
        <taxon>Vertebrata</taxon>
        <taxon>Euteleostomi</taxon>
        <taxon>Actinopterygii</taxon>
        <taxon>Neopterygii</taxon>
        <taxon>Teleostei</taxon>
        <taxon>Neoteleostei</taxon>
        <taxon>Acanthomorphata</taxon>
        <taxon>Holocentriformes</taxon>
        <taxon>Holocentridae</taxon>
        <taxon>Myripristis</taxon>
    </lineage>
</organism>
<dbReference type="Gene3D" id="3.20.80.10">
    <property type="entry name" value="Regulatory factor, effector binding domain"/>
    <property type="match status" value="1"/>
</dbReference>
<sequence length="206" mass="23174">MEHRVFMLAAVALVLAAVCTAQAEVLESCKGDYVCPNFTVVEKHKEFEERRYVETQWISTRMSSSSTDDMREAYYRLKDFCEKDPEEPASTLLVSRKTWPALISISEDDGTETSVSMSWFVPPGTVLPATSNPKVTVETRSASTVYVKTFGGTPNHELAQDKVKILRKALDEAGKSFDHHTYAGAGYDNPLNIFITHHNEIWIYEA</sequence>
<dbReference type="PANTHER" id="PTHR11220:SF69">
    <property type="entry name" value="HEME-BINDING PROTEIN 2"/>
    <property type="match status" value="1"/>
</dbReference>
<dbReference type="GO" id="GO:0020037">
    <property type="term" value="F:heme binding"/>
    <property type="evidence" value="ECO:0007669"/>
    <property type="project" value="TreeGrafter"/>
</dbReference>
<dbReference type="AlphaFoldDB" id="A0A667XJ26"/>
<keyword evidence="2" id="KW-0732">Signal</keyword>
<accession>A0A667XJ26</accession>
<reference evidence="3" key="1">
    <citation type="submission" date="2019-06" db="EMBL/GenBank/DDBJ databases">
        <authorList>
            <consortium name="Wellcome Sanger Institute Data Sharing"/>
        </authorList>
    </citation>
    <scope>NUCLEOTIDE SEQUENCE [LARGE SCALE GENOMIC DNA]</scope>
</reference>
<protein>
    <submittedName>
        <fullName evidence="3">Heme-binding protein 2-like</fullName>
    </submittedName>
</protein>
<evidence type="ECO:0000256" key="2">
    <source>
        <dbReference type="SAM" id="SignalP"/>
    </source>
</evidence>
<reference evidence="3" key="3">
    <citation type="submission" date="2025-09" db="UniProtKB">
        <authorList>
            <consortium name="Ensembl"/>
        </authorList>
    </citation>
    <scope>IDENTIFICATION</scope>
</reference>
<evidence type="ECO:0000256" key="1">
    <source>
        <dbReference type="ARBA" id="ARBA00009817"/>
    </source>
</evidence>
<dbReference type="Pfam" id="PF04832">
    <property type="entry name" value="SOUL"/>
    <property type="match status" value="1"/>
</dbReference>
<dbReference type="SUPFAM" id="SSF55136">
    <property type="entry name" value="Probable bacterial effector-binding domain"/>
    <property type="match status" value="1"/>
</dbReference>
<dbReference type="GO" id="GO:0005737">
    <property type="term" value="C:cytoplasm"/>
    <property type="evidence" value="ECO:0007669"/>
    <property type="project" value="TreeGrafter"/>
</dbReference>
<evidence type="ECO:0000313" key="3">
    <source>
        <dbReference type="Ensembl" id="ENSMMDP00005017735.1"/>
    </source>
</evidence>
<dbReference type="InterPro" id="IPR011256">
    <property type="entry name" value="Reg_factor_effector_dom_sf"/>
</dbReference>
<dbReference type="Proteomes" id="UP000472263">
    <property type="component" value="Chromosome 15"/>
</dbReference>
<proteinExistence type="inferred from homology"/>
<dbReference type="GeneTree" id="ENSGT00940000170402"/>
<feature type="chain" id="PRO_5025515663" evidence="2">
    <location>
        <begin position="24"/>
        <end position="206"/>
    </location>
</feature>
<dbReference type="PANTHER" id="PTHR11220">
    <property type="entry name" value="HEME-BINDING PROTEIN-RELATED"/>
    <property type="match status" value="1"/>
</dbReference>
<name>A0A667XJ26_9TELE</name>
<dbReference type="Ensembl" id="ENSMMDT00005018178.1">
    <property type="protein sequence ID" value="ENSMMDP00005017735.1"/>
    <property type="gene ID" value="ENSMMDG00005008891.1"/>
</dbReference>
<feature type="signal peptide" evidence="2">
    <location>
        <begin position="1"/>
        <end position="23"/>
    </location>
</feature>
<reference evidence="3" key="2">
    <citation type="submission" date="2025-08" db="UniProtKB">
        <authorList>
            <consortium name="Ensembl"/>
        </authorList>
    </citation>
    <scope>IDENTIFICATION</scope>
</reference>
<dbReference type="InterPro" id="IPR006917">
    <property type="entry name" value="SOUL_heme-bd"/>
</dbReference>
<gene>
    <name evidence="3" type="primary">LOC115372668</name>
</gene>